<name>A0A239UIE9_9STAP</name>
<accession>A0A239UIE9</accession>
<organism evidence="8 9">
    <name type="scientific">Staphylococcus piscifermentans</name>
    <dbReference type="NCBI Taxonomy" id="70258"/>
    <lineage>
        <taxon>Bacteria</taxon>
        <taxon>Bacillati</taxon>
        <taxon>Bacillota</taxon>
        <taxon>Bacilli</taxon>
        <taxon>Bacillales</taxon>
        <taxon>Staphylococcaceae</taxon>
        <taxon>Staphylococcus</taxon>
    </lineage>
</organism>
<reference evidence="8 9" key="1">
    <citation type="submission" date="2019-07" db="EMBL/GenBank/DDBJ databases">
        <title>Whole genome shotgun sequence of Staphylococcus piscifermentans NBRC 109625.</title>
        <authorList>
            <person name="Hosoyama A."/>
            <person name="Uohara A."/>
            <person name="Ohji S."/>
            <person name="Ichikawa N."/>
        </authorList>
    </citation>
    <scope>NUCLEOTIDE SEQUENCE [LARGE SCALE GENOMIC DNA]</scope>
    <source>
        <strain evidence="8 9">NBRC 109625</strain>
    </source>
</reference>
<keyword evidence="4 7" id="KW-1133">Transmembrane helix</keyword>
<dbReference type="EMBL" id="BKAR01000037">
    <property type="protein sequence ID" value="GEP85653.1"/>
    <property type="molecule type" value="Genomic_DNA"/>
</dbReference>
<comment type="subcellular location">
    <subcellularLocation>
        <location evidence="1">Cell membrane</location>
        <topology evidence="1">Multi-pass membrane protein</topology>
    </subcellularLocation>
</comment>
<feature type="transmembrane region" description="Helical" evidence="7">
    <location>
        <begin position="254"/>
        <end position="277"/>
    </location>
</feature>
<feature type="transmembrane region" description="Helical" evidence="7">
    <location>
        <begin position="445"/>
        <end position="463"/>
    </location>
</feature>
<gene>
    <name evidence="8" type="ORF">SPI02_22380</name>
</gene>
<dbReference type="Proteomes" id="UP000321736">
    <property type="component" value="Unassembled WGS sequence"/>
</dbReference>
<dbReference type="InterPro" id="IPR002293">
    <property type="entry name" value="AA/rel_permease1"/>
</dbReference>
<feature type="transmembrane region" description="Helical" evidence="7">
    <location>
        <begin position="297"/>
        <end position="330"/>
    </location>
</feature>
<dbReference type="Gene3D" id="1.20.1740.10">
    <property type="entry name" value="Amino acid/polyamine transporter I"/>
    <property type="match status" value="1"/>
</dbReference>
<feature type="transmembrane region" description="Helical" evidence="7">
    <location>
        <begin position="176"/>
        <end position="196"/>
    </location>
</feature>
<feature type="transmembrane region" description="Helical" evidence="7">
    <location>
        <begin position="412"/>
        <end position="433"/>
    </location>
</feature>
<evidence type="ECO:0000256" key="6">
    <source>
        <dbReference type="SAM" id="MobiDB-lite"/>
    </source>
</evidence>
<evidence type="ECO:0000256" key="1">
    <source>
        <dbReference type="ARBA" id="ARBA00004651"/>
    </source>
</evidence>
<dbReference type="InterPro" id="IPR050367">
    <property type="entry name" value="APC_superfamily"/>
</dbReference>
<feature type="transmembrane region" description="Helical" evidence="7">
    <location>
        <begin position="56"/>
        <end position="75"/>
    </location>
</feature>
<keyword evidence="2" id="KW-1003">Cell membrane</keyword>
<comment type="caution">
    <text evidence="8">The sequence shown here is derived from an EMBL/GenBank/DDBJ whole genome shotgun (WGS) entry which is preliminary data.</text>
</comment>
<protein>
    <submittedName>
        <fullName evidence="8">Amino acid permease</fullName>
    </submittedName>
</protein>
<proteinExistence type="predicted"/>
<evidence type="ECO:0000313" key="9">
    <source>
        <dbReference type="Proteomes" id="UP000321736"/>
    </source>
</evidence>
<evidence type="ECO:0000256" key="2">
    <source>
        <dbReference type="ARBA" id="ARBA00022475"/>
    </source>
</evidence>
<feature type="transmembrane region" description="Helical" evidence="7">
    <location>
        <begin position="106"/>
        <end position="130"/>
    </location>
</feature>
<dbReference type="OrthoDB" id="3181223at2"/>
<evidence type="ECO:0000256" key="5">
    <source>
        <dbReference type="ARBA" id="ARBA00023136"/>
    </source>
</evidence>
<feature type="transmembrane region" description="Helical" evidence="7">
    <location>
        <begin position="216"/>
        <end position="234"/>
    </location>
</feature>
<dbReference type="PANTHER" id="PTHR42770:SF7">
    <property type="entry name" value="MEMBRANE PROTEIN"/>
    <property type="match status" value="1"/>
</dbReference>
<feature type="transmembrane region" description="Helical" evidence="7">
    <location>
        <begin position="376"/>
        <end position="400"/>
    </location>
</feature>
<dbReference type="PANTHER" id="PTHR42770">
    <property type="entry name" value="AMINO ACID TRANSPORTER-RELATED"/>
    <property type="match status" value="1"/>
</dbReference>
<feature type="compositionally biased region" description="Basic and acidic residues" evidence="6">
    <location>
        <begin position="496"/>
        <end position="510"/>
    </location>
</feature>
<feature type="region of interest" description="Disordered" evidence="6">
    <location>
        <begin position="487"/>
        <end position="510"/>
    </location>
</feature>
<feature type="transmembrane region" description="Helical" evidence="7">
    <location>
        <begin position="142"/>
        <end position="164"/>
    </location>
</feature>
<sequence length="510" mass="55529">MGQTNKENIHKKVDRGDLQQNLSEKFVWAIAYGSCIGWGSFILPGDWIKQSGSISAAIGITIGALLMIVIAVSYGALVEHFPVSGGAFAFSYLSFGRYVSFFSSWFLTFGYICVVALNATAFSLLLKFMLPGVLEHGKLYTIAGWDVYLTEIIIATVLLLVFMLITIRGAHVSGSLQYYFCVAMVIVVLLMFFGSFFGKDFAFSNLQPLTAAHEGWFTSIIMIVAVAPWAYVGFDNIPQTAEEFSFSPNKTFKLIVYSLLAAAGTYILMILYTAWLGKSGSSLNGNLWVTGAVTKSAFGYVGLAVLAIAIIMGIFTGLNGFLMSASRLLFSMGRSGIMPKVFSKLHPVYKTPYVAIIFLVALTLIAPWLGRTALTWIVDMSSTGVSVAYLITCLSAAKLFSYNKASNTYAPIYKTFAIIGSIFAAIFLGLLLIPGSPAALSVPSYIALAGWLILGLIFFVVRYPKLKNINKDELSRLILDTSQAKVESMIDEPDSEKESPGEQGPTKEKN</sequence>
<evidence type="ECO:0000256" key="7">
    <source>
        <dbReference type="SAM" id="Phobius"/>
    </source>
</evidence>
<keyword evidence="9" id="KW-1185">Reference proteome</keyword>
<evidence type="ECO:0000256" key="3">
    <source>
        <dbReference type="ARBA" id="ARBA00022692"/>
    </source>
</evidence>
<dbReference type="GO" id="GO:0005886">
    <property type="term" value="C:plasma membrane"/>
    <property type="evidence" value="ECO:0007669"/>
    <property type="project" value="UniProtKB-SubCell"/>
</dbReference>
<keyword evidence="3 7" id="KW-0812">Transmembrane</keyword>
<dbReference type="AlphaFoldDB" id="A0A239UIE9"/>
<evidence type="ECO:0000256" key="4">
    <source>
        <dbReference type="ARBA" id="ARBA00022989"/>
    </source>
</evidence>
<dbReference type="RefSeq" id="WP_095106797.1">
    <property type="nucleotide sequence ID" value="NZ_BKAR01000037.1"/>
</dbReference>
<dbReference type="Pfam" id="PF13520">
    <property type="entry name" value="AA_permease_2"/>
    <property type="match status" value="1"/>
</dbReference>
<dbReference type="GO" id="GO:0022857">
    <property type="term" value="F:transmembrane transporter activity"/>
    <property type="evidence" value="ECO:0007669"/>
    <property type="project" value="InterPro"/>
</dbReference>
<dbReference type="PIRSF" id="PIRSF006060">
    <property type="entry name" value="AA_transporter"/>
    <property type="match status" value="1"/>
</dbReference>
<feature type="transmembrane region" description="Helical" evidence="7">
    <location>
        <begin position="26"/>
        <end position="44"/>
    </location>
</feature>
<evidence type="ECO:0000313" key="8">
    <source>
        <dbReference type="EMBL" id="GEP85653.1"/>
    </source>
</evidence>
<feature type="transmembrane region" description="Helical" evidence="7">
    <location>
        <begin position="351"/>
        <end position="370"/>
    </location>
</feature>
<keyword evidence="5 7" id="KW-0472">Membrane</keyword>